<gene>
    <name evidence="1" type="ORF">IEZ26_20500</name>
</gene>
<dbReference type="EMBL" id="JACXYZ010000004">
    <property type="protein sequence ID" value="MBD3927013.1"/>
    <property type="molecule type" value="Genomic_DNA"/>
</dbReference>
<reference evidence="1 2" key="1">
    <citation type="submission" date="2020-09" db="EMBL/GenBank/DDBJ databases">
        <title>novel species in genus Nocardioides.</title>
        <authorList>
            <person name="Zhang G."/>
        </authorList>
    </citation>
    <scope>NUCLEOTIDE SEQUENCE [LARGE SCALE GENOMIC DNA]</scope>
    <source>
        <strain evidence="1 2">KCTC 39551</strain>
    </source>
</reference>
<evidence type="ECO:0000313" key="1">
    <source>
        <dbReference type="EMBL" id="MBD3927013.1"/>
    </source>
</evidence>
<keyword evidence="2" id="KW-1185">Reference proteome</keyword>
<sequence length="207" mass="21082">MAAALVGVVAGGLVAWQVVGPGQQSRTPAASLPIDGWPIAAESRAVTEVLPGGDLEVTHWIHAEEPIDELSLTLPELDGAEVSATGVEVTADGRAASGPATVGPSGATYAFADATRIQVRYLMSGAVELSSSADGRGLATTTSLDVTATQARDVRVVRSQEVLSLACAEPDAQPVPCGESEGDDQWRVELAGTDAGNRVLAVVTVPS</sequence>
<name>A0ABR8NFV5_9ACTN</name>
<accession>A0ABR8NFV5</accession>
<proteinExistence type="predicted"/>
<protein>
    <submittedName>
        <fullName evidence="1">Uncharacterized protein</fullName>
    </submittedName>
</protein>
<evidence type="ECO:0000313" key="2">
    <source>
        <dbReference type="Proteomes" id="UP000618818"/>
    </source>
</evidence>
<comment type="caution">
    <text evidence="1">The sequence shown here is derived from an EMBL/GenBank/DDBJ whole genome shotgun (WGS) entry which is preliminary data.</text>
</comment>
<dbReference type="RefSeq" id="WP_191196862.1">
    <property type="nucleotide sequence ID" value="NZ_JACXYZ010000004.1"/>
</dbReference>
<organism evidence="1 2">
    <name type="scientific">Nocardioides cavernae</name>
    <dbReference type="NCBI Taxonomy" id="1921566"/>
    <lineage>
        <taxon>Bacteria</taxon>
        <taxon>Bacillati</taxon>
        <taxon>Actinomycetota</taxon>
        <taxon>Actinomycetes</taxon>
        <taxon>Propionibacteriales</taxon>
        <taxon>Nocardioidaceae</taxon>
        <taxon>Nocardioides</taxon>
    </lineage>
</organism>
<dbReference type="Proteomes" id="UP000618818">
    <property type="component" value="Unassembled WGS sequence"/>
</dbReference>